<keyword evidence="6" id="KW-0732">Signal</keyword>
<evidence type="ECO:0000256" key="2">
    <source>
        <dbReference type="ARBA" id="ARBA00022679"/>
    </source>
</evidence>
<comment type="similarity">
    <text evidence="1">Belongs to the protein kinase superfamily. ADCK protein kinase family.</text>
</comment>
<dbReference type="SUPFAM" id="SSF56112">
    <property type="entry name" value="Protein kinase-like (PK-like)"/>
    <property type="match status" value="1"/>
</dbReference>
<dbReference type="GO" id="GO:0006744">
    <property type="term" value="P:ubiquinone biosynthetic process"/>
    <property type="evidence" value="ECO:0007669"/>
    <property type="project" value="TreeGrafter"/>
</dbReference>
<dbReference type="InterPro" id="IPR004147">
    <property type="entry name" value="ABC1_dom"/>
</dbReference>
<dbReference type="InterPro" id="IPR051409">
    <property type="entry name" value="Atypical_kinase_ADCK"/>
</dbReference>
<dbReference type="GO" id="GO:0016740">
    <property type="term" value="F:transferase activity"/>
    <property type="evidence" value="ECO:0007669"/>
    <property type="project" value="UniProtKB-KW"/>
</dbReference>
<evidence type="ECO:0000256" key="1">
    <source>
        <dbReference type="ARBA" id="ARBA00009670"/>
    </source>
</evidence>
<dbReference type="PANTHER" id="PTHR43851:SF3">
    <property type="entry name" value="COENZYME Q8"/>
    <property type="match status" value="1"/>
</dbReference>
<name>A0A9P5N665_9AGAM</name>
<dbReference type="Pfam" id="PF03109">
    <property type="entry name" value="ABC1"/>
    <property type="match status" value="1"/>
</dbReference>
<dbReference type="InterPro" id="IPR011009">
    <property type="entry name" value="Kinase-like_dom_sf"/>
</dbReference>
<dbReference type="OrthoDB" id="201153at2759"/>
<dbReference type="Proteomes" id="UP000759537">
    <property type="component" value="Unassembled WGS sequence"/>
</dbReference>
<protein>
    <submittedName>
        <fullName evidence="8">ABC1-domain-containing protein</fullName>
    </submittedName>
</protein>
<feature type="chain" id="PRO_5040315174" evidence="6">
    <location>
        <begin position="24"/>
        <end position="644"/>
    </location>
</feature>
<feature type="region of interest" description="Disordered" evidence="5">
    <location>
        <begin position="158"/>
        <end position="190"/>
    </location>
</feature>
<dbReference type="GO" id="GO:0005524">
    <property type="term" value="F:ATP binding"/>
    <property type="evidence" value="ECO:0007669"/>
    <property type="project" value="UniProtKB-KW"/>
</dbReference>
<keyword evidence="3" id="KW-0547">Nucleotide-binding</keyword>
<dbReference type="InterPro" id="IPR034646">
    <property type="entry name" value="ADCK3_dom"/>
</dbReference>
<feature type="signal peptide" evidence="6">
    <location>
        <begin position="1"/>
        <end position="23"/>
    </location>
</feature>
<evidence type="ECO:0000256" key="5">
    <source>
        <dbReference type="SAM" id="MobiDB-lite"/>
    </source>
</evidence>
<keyword evidence="4" id="KW-0067">ATP-binding</keyword>
<reference evidence="8" key="2">
    <citation type="journal article" date="2020" name="Nat. Commun.">
        <title>Large-scale genome sequencing of mycorrhizal fungi provides insights into the early evolution of symbiotic traits.</title>
        <authorList>
            <person name="Miyauchi S."/>
            <person name="Kiss E."/>
            <person name="Kuo A."/>
            <person name="Drula E."/>
            <person name="Kohler A."/>
            <person name="Sanchez-Garcia M."/>
            <person name="Morin E."/>
            <person name="Andreopoulos B."/>
            <person name="Barry K.W."/>
            <person name="Bonito G."/>
            <person name="Buee M."/>
            <person name="Carver A."/>
            <person name="Chen C."/>
            <person name="Cichocki N."/>
            <person name="Clum A."/>
            <person name="Culley D."/>
            <person name="Crous P.W."/>
            <person name="Fauchery L."/>
            <person name="Girlanda M."/>
            <person name="Hayes R.D."/>
            <person name="Keri Z."/>
            <person name="LaButti K."/>
            <person name="Lipzen A."/>
            <person name="Lombard V."/>
            <person name="Magnuson J."/>
            <person name="Maillard F."/>
            <person name="Murat C."/>
            <person name="Nolan M."/>
            <person name="Ohm R.A."/>
            <person name="Pangilinan J."/>
            <person name="Pereira M.F."/>
            <person name="Perotto S."/>
            <person name="Peter M."/>
            <person name="Pfister S."/>
            <person name="Riley R."/>
            <person name="Sitrit Y."/>
            <person name="Stielow J.B."/>
            <person name="Szollosi G."/>
            <person name="Zifcakova L."/>
            <person name="Stursova M."/>
            <person name="Spatafora J.W."/>
            <person name="Tedersoo L."/>
            <person name="Vaario L.M."/>
            <person name="Yamada A."/>
            <person name="Yan M."/>
            <person name="Wang P."/>
            <person name="Xu J."/>
            <person name="Bruns T."/>
            <person name="Baldrian P."/>
            <person name="Vilgalys R."/>
            <person name="Dunand C."/>
            <person name="Henrissat B."/>
            <person name="Grigoriev I.V."/>
            <person name="Hibbett D."/>
            <person name="Nagy L.G."/>
            <person name="Martin F.M."/>
        </authorList>
    </citation>
    <scope>NUCLEOTIDE SEQUENCE</scope>
    <source>
        <strain evidence="8">Prilba</strain>
    </source>
</reference>
<accession>A0A9P5N665</accession>
<reference evidence="8" key="1">
    <citation type="submission" date="2019-10" db="EMBL/GenBank/DDBJ databases">
        <authorList>
            <consortium name="DOE Joint Genome Institute"/>
            <person name="Kuo A."/>
            <person name="Miyauchi S."/>
            <person name="Kiss E."/>
            <person name="Drula E."/>
            <person name="Kohler A."/>
            <person name="Sanchez-Garcia M."/>
            <person name="Andreopoulos B."/>
            <person name="Barry K.W."/>
            <person name="Bonito G."/>
            <person name="Buee M."/>
            <person name="Carver A."/>
            <person name="Chen C."/>
            <person name="Cichocki N."/>
            <person name="Clum A."/>
            <person name="Culley D."/>
            <person name="Crous P.W."/>
            <person name="Fauchery L."/>
            <person name="Girlanda M."/>
            <person name="Hayes R."/>
            <person name="Keri Z."/>
            <person name="LaButti K."/>
            <person name="Lipzen A."/>
            <person name="Lombard V."/>
            <person name="Magnuson J."/>
            <person name="Maillard F."/>
            <person name="Morin E."/>
            <person name="Murat C."/>
            <person name="Nolan M."/>
            <person name="Ohm R."/>
            <person name="Pangilinan J."/>
            <person name="Pereira M."/>
            <person name="Perotto S."/>
            <person name="Peter M."/>
            <person name="Riley R."/>
            <person name="Sitrit Y."/>
            <person name="Stielow B."/>
            <person name="Szollosi G."/>
            <person name="Zifcakova L."/>
            <person name="Stursova M."/>
            <person name="Spatafora J.W."/>
            <person name="Tedersoo L."/>
            <person name="Vaario L.-M."/>
            <person name="Yamada A."/>
            <person name="Yan M."/>
            <person name="Wang P."/>
            <person name="Xu J."/>
            <person name="Bruns T."/>
            <person name="Baldrian P."/>
            <person name="Vilgalys R."/>
            <person name="Henrissat B."/>
            <person name="Grigoriev I.V."/>
            <person name="Hibbett D."/>
            <person name="Nagy L.G."/>
            <person name="Martin F.M."/>
        </authorList>
    </citation>
    <scope>NUCLEOTIDE SEQUENCE</scope>
    <source>
        <strain evidence="8">Prilba</strain>
    </source>
</reference>
<sequence>MPPGPVFNWLAVAHSALVILDHALQFRAAQVARVGGIRASQSLQRARDGGMYENGKEAKGVVKELVTRTADESPSGPTYVQPSSLLHANDAWLSQLEIAATTKTSLPETVSEQQLRDTTAASTLLEPSSTFPTTAEAGPPAAEPLVLAADVNLSRLDVPSSQHLSKPESDTSPDDVFAPRLESSRHLQSSKVPSSRIGRLFHYGGLAASLGYGAASELLRRSTTSTNSTESPSSLMMTEANLMRLVSKLTRMRGAALKVGQFLSIQDTHVLPPELDRVFRRVQDSAHYMPNWQMESVMASSLGLSWRSSFTDFNPIPFAAASIGQVHNAVLAAPVSPTGKPERVAVKVQFPNIAESVASDLSYIRILLTAGRLLPRGLFLDKTLAVMKEELADECDYTREAASMRSFGSPERLGGDARFKVPWVWEGSTDRVLVMEHVGGTSVGDDVIHRLSQADRNEIAARVIELCLRELFVFREMQTDPNWSNFLWNPKTRLVELVDFGATRSYNAAFIDNWLRLLLAAAQQDREECLRWSLKLGYLTGEEDDIMKNAHVESLQLLATPFREDTQQPFAFGPGSTWAGITAEIRERIPIMLHHRLTPPPRETYSLNRKLSGAFLLASRLRATVDSKKLWDNVIGNYKFSTSV</sequence>
<evidence type="ECO:0000313" key="9">
    <source>
        <dbReference type="Proteomes" id="UP000759537"/>
    </source>
</evidence>
<evidence type="ECO:0000256" key="4">
    <source>
        <dbReference type="ARBA" id="ARBA00022840"/>
    </source>
</evidence>
<evidence type="ECO:0000256" key="6">
    <source>
        <dbReference type="SAM" id="SignalP"/>
    </source>
</evidence>
<feature type="domain" description="ABC1 atypical kinase-like" evidence="7">
    <location>
        <begin position="281"/>
        <end position="530"/>
    </location>
</feature>
<evidence type="ECO:0000259" key="7">
    <source>
        <dbReference type="Pfam" id="PF03109"/>
    </source>
</evidence>
<dbReference type="AlphaFoldDB" id="A0A9P5N665"/>
<keyword evidence="9" id="KW-1185">Reference proteome</keyword>
<organism evidence="8 9">
    <name type="scientific">Russula ochroleuca</name>
    <dbReference type="NCBI Taxonomy" id="152965"/>
    <lineage>
        <taxon>Eukaryota</taxon>
        <taxon>Fungi</taxon>
        <taxon>Dikarya</taxon>
        <taxon>Basidiomycota</taxon>
        <taxon>Agaricomycotina</taxon>
        <taxon>Agaricomycetes</taxon>
        <taxon>Russulales</taxon>
        <taxon>Russulaceae</taxon>
        <taxon>Russula</taxon>
    </lineage>
</organism>
<comment type="caution">
    <text evidence="8">The sequence shown here is derived from an EMBL/GenBank/DDBJ whole genome shotgun (WGS) entry which is preliminary data.</text>
</comment>
<keyword evidence="2" id="KW-0808">Transferase</keyword>
<gene>
    <name evidence="8" type="ORF">DFH94DRAFT_704796</name>
</gene>
<proteinExistence type="inferred from homology"/>
<evidence type="ECO:0000256" key="3">
    <source>
        <dbReference type="ARBA" id="ARBA00022741"/>
    </source>
</evidence>
<dbReference type="CDD" id="cd13970">
    <property type="entry name" value="ABC1_ADCK3"/>
    <property type="match status" value="1"/>
</dbReference>
<dbReference type="EMBL" id="WHVB01000001">
    <property type="protein sequence ID" value="KAF8487292.1"/>
    <property type="molecule type" value="Genomic_DNA"/>
</dbReference>
<evidence type="ECO:0000313" key="8">
    <source>
        <dbReference type="EMBL" id="KAF8487292.1"/>
    </source>
</evidence>
<dbReference type="PANTHER" id="PTHR43851">
    <property type="match status" value="1"/>
</dbReference>